<comment type="subcellular location">
    <subcellularLocation>
        <location evidence="1">Cell envelope</location>
    </subcellularLocation>
</comment>
<evidence type="ECO:0000256" key="5">
    <source>
        <dbReference type="SAM" id="SignalP"/>
    </source>
</evidence>
<dbReference type="InterPro" id="IPR013766">
    <property type="entry name" value="Thioredoxin_domain"/>
</dbReference>
<evidence type="ECO:0000313" key="7">
    <source>
        <dbReference type="EMBL" id="UXP33832.1"/>
    </source>
</evidence>
<evidence type="ECO:0000256" key="2">
    <source>
        <dbReference type="ARBA" id="ARBA00022748"/>
    </source>
</evidence>
<dbReference type="PANTHER" id="PTHR42852">
    <property type="entry name" value="THIOL:DISULFIDE INTERCHANGE PROTEIN DSBE"/>
    <property type="match status" value="1"/>
</dbReference>
<feature type="chain" id="PRO_5047312443" evidence="5">
    <location>
        <begin position="24"/>
        <end position="179"/>
    </location>
</feature>
<dbReference type="InterPro" id="IPR000866">
    <property type="entry name" value="AhpC/TSA"/>
</dbReference>
<dbReference type="Pfam" id="PF00578">
    <property type="entry name" value="AhpC-TSA"/>
    <property type="match status" value="1"/>
</dbReference>
<dbReference type="RefSeq" id="WP_262311258.1">
    <property type="nucleotide sequence ID" value="NZ_CP106679.1"/>
</dbReference>
<evidence type="ECO:0000256" key="1">
    <source>
        <dbReference type="ARBA" id="ARBA00004196"/>
    </source>
</evidence>
<accession>A0ABY6CTI9</accession>
<dbReference type="InterPro" id="IPR050553">
    <property type="entry name" value="Thioredoxin_ResA/DsbE_sf"/>
</dbReference>
<sequence length="179" mass="20497">MKAHKIKKYLLILLSVFSMKVAAQDLQIGDVVPDIVLKDTEGVEIKLSSLRGQVVLIDFWASWCKPCRKENPEIIKTYEAYKDKTFKNGNGFTVFSVSLDHKESAWKKAIATDHLTWPYQVSDLKGWNGEVAKMYGIKSIPQSYLIDGEGQVISINPRGESLEKELRKFSKRTFFFMNE</sequence>
<feature type="domain" description="Thioredoxin" evidence="6">
    <location>
        <begin position="26"/>
        <end position="175"/>
    </location>
</feature>
<evidence type="ECO:0000313" key="8">
    <source>
        <dbReference type="Proteomes" id="UP001065174"/>
    </source>
</evidence>
<keyword evidence="3" id="KW-1015">Disulfide bond</keyword>
<protein>
    <submittedName>
        <fullName evidence="7">TlpA family protein disulfide reductase</fullName>
    </submittedName>
</protein>
<keyword evidence="2" id="KW-0201">Cytochrome c-type biogenesis</keyword>
<keyword evidence="5" id="KW-0732">Signal</keyword>
<dbReference type="PROSITE" id="PS51352">
    <property type="entry name" value="THIOREDOXIN_2"/>
    <property type="match status" value="1"/>
</dbReference>
<reference evidence="7" key="1">
    <citation type="submission" date="2022-09" db="EMBL/GenBank/DDBJ databases">
        <title>Comparative genomics and taxonomic characterization of three novel marine species of genus Reichenbachiella exhibiting antioxidant and polysaccharide degradation activities.</title>
        <authorList>
            <person name="Muhammad N."/>
            <person name="Lee Y.-J."/>
            <person name="Ko J."/>
            <person name="Kim S.-G."/>
        </authorList>
    </citation>
    <scope>NUCLEOTIDE SEQUENCE</scope>
    <source>
        <strain evidence="7">BKB1-1</strain>
    </source>
</reference>
<proteinExistence type="predicted"/>
<dbReference type="CDD" id="cd02966">
    <property type="entry name" value="TlpA_like_family"/>
    <property type="match status" value="1"/>
</dbReference>
<keyword evidence="8" id="KW-1185">Reference proteome</keyword>
<organism evidence="7 8">
    <name type="scientific">Reichenbachiella agarivorans</name>
    <dbReference type="NCBI Taxonomy" id="2979464"/>
    <lineage>
        <taxon>Bacteria</taxon>
        <taxon>Pseudomonadati</taxon>
        <taxon>Bacteroidota</taxon>
        <taxon>Cytophagia</taxon>
        <taxon>Cytophagales</taxon>
        <taxon>Reichenbachiellaceae</taxon>
        <taxon>Reichenbachiella</taxon>
    </lineage>
</organism>
<evidence type="ECO:0000256" key="4">
    <source>
        <dbReference type="ARBA" id="ARBA00023284"/>
    </source>
</evidence>
<dbReference type="EMBL" id="CP106679">
    <property type="protein sequence ID" value="UXP33832.1"/>
    <property type="molecule type" value="Genomic_DNA"/>
</dbReference>
<evidence type="ECO:0000256" key="3">
    <source>
        <dbReference type="ARBA" id="ARBA00023157"/>
    </source>
</evidence>
<dbReference type="PANTHER" id="PTHR42852:SF6">
    <property type="entry name" value="THIOL:DISULFIDE INTERCHANGE PROTEIN DSBE"/>
    <property type="match status" value="1"/>
</dbReference>
<dbReference type="Gene3D" id="3.40.30.10">
    <property type="entry name" value="Glutaredoxin"/>
    <property type="match status" value="1"/>
</dbReference>
<dbReference type="Proteomes" id="UP001065174">
    <property type="component" value="Chromosome"/>
</dbReference>
<name>A0ABY6CTI9_9BACT</name>
<dbReference type="SUPFAM" id="SSF52833">
    <property type="entry name" value="Thioredoxin-like"/>
    <property type="match status" value="1"/>
</dbReference>
<dbReference type="InterPro" id="IPR036249">
    <property type="entry name" value="Thioredoxin-like_sf"/>
</dbReference>
<evidence type="ECO:0000259" key="6">
    <source>
        <dbReference type="PROSITE" id="PS51352"/>
    </source>
</evidence>
<keyword evidence="4" id="KW-0676">Redox-active center</keyword>
<gene>
    <name evidence="7" type="ORF">N6H18_07705</name>
</gene>
<feature type="signal peptide" evidence="5">
    <location>
        <begin position="1"/>
        <end position="23"/>
    </location>
</feature>